<dbReference type="PANTHER" id="PTHR30151:SF38">
    <property type="entry name" value="ALIPHATIC SULFONATES TRANSPORT PERMEASE PROTEIN SSUC-RELATED"/>
    <property type="match status" value="1"/>
</dbReference>
<dbReference type="Gene3D" id="1.10.3720.10">
    <property type="entry name" value="MetI-like"/>
    <property type="match status" value="1"/>
</dbReference>
<evidence type="ECO:0000256" key="4">
    <source>
        <dbReference type="ARBA" id="ARBA00022692"/>
    </source>
</evidence>
<dbReference type="CDD" id="cd06261">
    <property type="entry name" value="TM_PBP2"/>
    <property type="match status" value="1"/>
</dbReference>
<keyword evidence="2 7" id="KW-0813">Transport</keyword>
<dbReference type="GO" id="GO:0055085">
    <property type="term" value="P:transmembrane transport"/>
    <property type="evidence" value="ECO:0007669"/>
    <property type="project" value="InterPro"/>
</dbReference>
<proteinExistence type="inferred from homology"/>
<dbReference type="Pfam" id="PF00528">
    <property type="entry name" value="BPD_transp_1"/>
    <property type="match status" value="1"/>
</dbReference>
<comment type="subcellular location">
    <subcellularLocation>
        <location evidence="1 7">Cell membrane</location>
        <topology evidence="1 7">Multi-pass membrane protein</topology>
    </subcellularLocation>
</comment>
<dbReference type="PANTHER" id="PTHR30151">
    <property type="entry name" value="ALKANE SULFONATE ABC TRANSPORTER-RELATED, MEMBRANE SUBUNIT"/>
    <property type="match status" value="1"/>
</dbReference>
<feature type="transmembrane region" description="Helical" evidence="7">
    <location>
        <begin position="87"/>
        <end position="108"/>
    </location>
</feature>
<dbReference type="SUPFAM" id="SSF161098">
    <property type="entry name" value="MetI-like"/>
    <property type="match status" value="1"/>
</dbReference>
<protein>
    <submittedName>
        <fullName evidence="9">ABC transporter permease</fullName>
    </submittedName>
</protein>
<evidence type="ECO:0000313" key="10">
    <source>
        <dbReference type="Proteomes" id="UP000240653"/>
    </source>
</evidence>
<dbReference type="InterPro" id="IPR035906">
    <property type="entry name" value="MetI-like_sf"/>
</dbReference>
<evidence type="ECO:0000256" key="2">
    <source>
        <dbReference type="ARBA" id="ARBA00022448"/>
    </source>
</evidence>
<sequence>MNLEHHDRARDIEPLTEAQPRRRSFSSIAPALTVIVSLAGLYLLWSVAASLWPSRAFPHPDQVWVVLVQDTLNGELPYNLAITLARVFAAFVVAMVIGSVIGILLGIYNRADQFFNPWVVLFLNIPALVIIVLAYIWFGLNEVAAIGAVAVNKIPNVVVTMREGARALDPRYAEMAKVYRFSAFDRLRHILLPQLQPYFAASARTGIALIWKIVLVVELLGRSNGVGFQIHLYFQLFDVAAILAYTLAFVAIMLFIELLLVQPFERYATRWRRRAA</sequence>
<comment type="similarity">
    <text evidence="7">Belongs to the binding-protein-dependent transport system permease family.</text>
</comment>
<evidence type="ECO:0000313" key="9">
    <source>
        <dbReference type="EMBL" id="PSJ58179.1"/>
    </source>
</evidence>
<name>A0A2P7S6T6_9HYPH</name>
<dbReference type="PROSITE" id="PS50928">
    <property type="entry name" value="ABC_TM1"/>
    <property type="match status" value="1"/>
</dbReference>
<evidence type="ECO:0000256" key="6">
    <source>
        <dbReference type="ARBA" id="ARBA00023136"/>
    </source>
</evidence>
<evidence type="ECO:0000259" key="8">
    <source>
        <dbReference type="PROSITE" id="PS50928"/>
    </source>
</evidence>
<feature type="transmembrane region" description="Helical" evidence="7">
    <location>
        <begin position="232"/>
        <end position="256"/>
    </location>
</feature>
<keyword evidence="4 7" id="KW-0812">Transmembrane</keyword>
<evidence type="ECO:0000256" key="7">
    <source>
        <dbReference type="RuleBase" id="RU363032"/>
    </source>
</evidence>
<organism evidence="9 10">
    <name type="scientific">Pseudaminobacter soli</name>
    <name type="common">ex Li et al. 2025</name>
    <dbReference type="NCBI Taxonomy" id="1295366"/>
    <lineage>
        <taxon>Bacteria</taxon>
        <taxon>Pseudomonadati</taxon>
        <taxon>Pseudomonadota</taxon>
        <taxon>Alphaproteobacteria</taxon>
        <taxon>Hyphomicrobiales</taxon>
        <taxon>Phyllobacteriaceae</taxon>
        <taxon>Pseudaminobacter</taxon>
    </lineage>
</organism>
<keyword evidence="3" id="KW-1003">Cell membrane</keyword>
<reference evidence="9 10" key="1">
    <citation type="submission" date="2018-03" db="EMBL/GenBank/DDBJ databases">
        <title>The draft genome of Mesorhizobium soli JCM 19897.</title>
        <authorList>
            <person name="Li L."/>
            <person name="Liu L."/>
            <person name="Liang L."/>
            <person name="Wang T."/>
            <person name="Zhang X."/>
        </authorList>
    </citation>
    <scope>NUCLEOTIDE SEQUENCE [LARGE SCALE GENOMIC DNA]</scope>
    <source>
        <strain evidence="9 10">JCM 19897</strain>
    </source>
</reference>
<feature type="transmembrane region" description="Helical" evidence="7">
    <location>
        <begin position="31"/>
        <end position="52"/>
    </location>
</feature>
<dbReference type="InterPro" id="IPR000515">
    <property type="entry name" value="MetI-like"/>
</dbReference>
<gene>
    <name evidence="9" type="ORF">C7I85_20150</name>
</gene>
<feature type="domain" description="ABC transmembrane type-1" evidence="8">
    <location>
        <begin position="80"/>
        <end position="260"/>
    </location>
</feature>
<evidence type="ECO:0000256" key="5">
    <source>
        <dbReference type="ARBA" id="ARBA00022989"/>
    </source>
</evidence>
<dbReference type="GO" id="GO:0005886">
    <property type="term" value="C:plasma membrane"/>
    <property type="evidence" value="ECO:0007669"/>
    <property type="project" value="UniProtKB-SubCell"/>
</dbReference>
<dbReference type="OrthoDB" id="8443696at2"/>
<dbReference type="AlphaFoldDB" id="A0A2P7S6T6"/>
<accession>A0A2P7S6T6</accession>
<keyword evidence="5 7" id="KW-1133">Transmembrane helix</keyword>
<feature type="transmembrane region" description="Helical" evidence="7">
    <location>
        <begin position="115"/>
        <end position="138"/>
    </location>
</feature>
<dbReference type="RefSeq" id="WP_106725811.1">
    <property type="nucleotide sequence ID" value="NZ_PXYL01000011.1"/>
</dbReference>
<evidence type="ECO:0000256" key="3">
    <source>
        <dbReference type="ARBA" id="ARBA00022475"/>
    </source>
</evidence>
<evidence type="ECO:0000256" key="1">
    <source>
        <dbReference type="ARBA" id="ARBA00004651"/>
    </source>
</evidence>
<dbReference type="Proteomes" id="UP000240653">
    <property type="component" value="Unassembled WGS sequence"/>
</dbReference>
<keyword evidence="10" id="KW-1185">Reference proteome</keyword>
<keyword evidence="6 7" id="KW-0472">Membrane</keyword>
<dbReference type="EMBL" id="PXYL01000011">
    <property type="protein sequence ID" value="PSJ58179.1"/>
    <property type="molecule type" value="Genomic_DNA"/>
</dbReference>
<comment type="caution">
    <text evidence="9">The sequence shown here is derived from an EMBL/GenBank/DDBJ whole genome shotgun (WGS) entry which is preliminary data.</text>
</comment>